<gene>
    <name evidence="2" type="ORF">ACAT0790_LOCUS64749</name>
</gene>
<feature type="region of interest" description="Disordered" evidence="1">
    <location>
        <begin position="1"/>
        <end position="22"/>
    </location>
</feature>
<accession>A0A7S1S906</accession>
<organism evidence="2">
    <name type="scientific">Alexandrium catenella</name>
    <name type="common">Red tide dinoflagellate</name>
    <name type="synonym">Gonyaulax catenella</name>
    <dbReference type="NCBI Taxonomy" id="2925"/>
    <lineage>
        <taxon>Eukaryota</taxon>
        <taxon>Sar</taxon>
        <taxon>Alveolata</taxon>
        <taxon>Dinophyceae</taxon>
        <taxon>Gonyaulacales</taxon>
        <taxon>Pyrocystaceae</taxon>
        <taxon>Alexandrium</taxon>
    </lineage>
</organism>
<sequence length="533" mass="57088">MVNSQIQMGGAGAEPGAAPMGRVKASGREGEIIQHDPADKDMTYKLHFSDGQMPEVDWFSLEKVEVLAAAGSLPKTSAGKAEAPQKPALPQWAASRPAGTPVRDEHFICMGSKAPICPPPAGAAATWAPPAGTPMVDESFICMGSKAPPCPPPRVGQANGPITLEVLQGEWLGSGGASVAVTGTDVYMNGMLLKDHKVTLRDDGTVSSIGRIWQLDRWAPGGCGGIEFRASSTREGMESARLEVWSRKSSVGSGWSEKMRLMGYAGSSADPLGRGVEGCMPGTAGIEKGVGFNQAKDAEEVALLSSLISQWREPGTNRVISRQVVPDATNRAQTGLGVELMHYIAQSMEEKGFQKRAGLHGHDIPIVVREPPSSATHKEALDLWRKRVGEEEGFPPIRAREGEEIFTSLGNGHFFQALNLFACQSEAINRPGHHFAVGQDAALADAIAEGVPGVVLRHEVPRPVRAKIAALLNSKREFMWALNEDGSVNTESMEENTGYCSQFEWLSKGMDAVQVDCLVRTHLGIRDSKRILG</sequence>
<name>A0A7S1S906_ALECA</name>
<dbReference type="EMBL" id="HBGE01108631">
    <property type="protein sequence ID" value="CAD9187975.1"/>
    <property type="molecule type" value="Transcribed_RNA"/>
</dbReference>
<proteinExistence type="predicted"/>
<evidence type="ECO:0000313" key="2">
    <source>
        <dbReference type="EMBL" id="CAD9187975.1"/>
    </source>
</evidence>
<evidence type="ECO:0000256" key="1">
    <source>
        <dbReference type="SAM" id="MobiDB-lite"/>
    </source>
</evidence>
<dbReference type="AlphaFoldDB" id="A0A7S1S906"/>
<protein>
    <submittedName>
        <fullName evidence="2">Uncharacterized protein</fullName>
    </submittedName>
</protein>
<reference evidence="2" key="1">
    <citation type="submission" date="2021-01" db="EMBL/GenBank/DDBJ databases">
        <authorList>
            <person name="Corre E."/>
            <person name="Pelletier E."/>
            <person name="Niang G."/>
            <person name="Scheremetjew M."/>
            <person name="Finn R."/>
            <person name="Kale V."/>
            <person name="Holt S."/>
            <person name="Cochrane G."/>
            <person name="Meng A."/>
            <person name="Brown T."/>
            <person name="Cohen L."/>
        </authorList>
    </citation>
    <scope>NUCLEOTIDE SEQUENCE</scope>
    <source>
        <strain evidence="2">OF101</strain>
    </source>
</reference>
<feature type="region of interest" description="Disordered" evidence="1">
    <location>
        <begin position="75"/>
        <end position="97"/>
    </location>
</feature>